<sequence length="671" mass="71948">MHTNPSPTISAATTNASIGTLEPSPTDNVPFNTPSAFRSTTLDPAPTASSPASTPTAAPVDQLETGVKIGIGVLAGFLGLILIAVLVEACYLRRRRREKALQRAVQEVESGERAEMALANLKGSEEIVVLESRTAIVYDQKHAFATPRQPRTAEEVAEQVVQALIHADKGGAHLKRALDDIVGGYGWTEKVAEWALAKLEQALGEAEKLQGPLKEAYIKACDAAVAVEGFVKEHPVFVTVIAVGVLVTIAPWVLEVLGFAELGPVEDAWTRQEYLGSQLKKTLASMFDNCMIFNFTADVVNAMQSFTWTTAALQFQLNSFPIALRTKLHQTESLTHHTVKVDSAYYYYGTSLLAAQITTVTSLSTSFAQCPVFFGRRDTSGVLGFIVPSNSSLSIFSTPEEIAQGADPILTTSFASTPWTISDIHFTASDAVFAHLQPQGIDTETSTNIKFSSLQHLQNFLEVTSQHQDDLSDGIKRTIFTSTRSTTNTATLTTLSPKGQVKTLATDRRFARAAGRDPDHSTSIPQPVPFLGETAITKIAAGGLYTAALADDGELYLWGQAAAGSPGELHCLAKEGEDDDEYVRTVDAGKDVRVVDVAVGAAYVLVAVESEGKREVWGAGDNQYGALGLGAAMDGREFVEVFVPVKALEGKRVKQMVCAGMSSFVVVDADN</sequence>
<feature type="compositionally biased region" description="Low complexity" evidence="2">
    <location>
        <begin position="39"/>
        <end position="58"/>
    </location>
</feature>
<gene>
    <name evidence="4" type="ORF">N0V89_004211</name>
</gene>
<protein>
    <recommendedName>
        <fullName evidence="6">RCC1/BLIP-II</fullName>
    </recommendedName>
</protein>
<comment type="caution">
    <text evidence="4">The sequence shown here is derived from an EMBL/GenBank/DDBJ whole genome shotgun (WGS) entry which is preliminary data.</text>
</comment>
<dbReference type="Pfam" id="PF00415">
    <property type="entry name" value="RCC1"/>
    <property type="match status" value="1"/>
</dbReference>
<evidence type="ECO:0008006" key="6">
    <source>
        <dbReference type="Google" id="ProtNLM"/>
    </source>
</evidence>
<keyword evidence="3" id="KW-0472">Membrane</keyword>
<dbReference type="Proteomes" id="UP001140513">
    <property type="component" value="Unassembled WGS sequence"/>
</dbReference>
<dbReference type="AlphaFoldDB" id="A0A9W8XRE7"/>
<keyword evidence="5" id="KW-1185">Reference proteome</keyword>
<keyword evidence="3" id="KW-0812">Transmembrane</keyword>
<proteinExistence type="predicted"/>
<feature type="transmembrane region" description="Helical" evidence="3">
    <location>
        <begin position="69"/>
        <end position="92"/>
    </location>
</feature>
<feature type="repeat" description="RCC1" evidence="1">
    <location>
        <begin position="612"/>
        <end position="669"/>
    </location>
</feature>
<evidence type="ECO:0000313" key="4">
    <source>
        <dbReference type="EMBL" id="KAJ4356181.1"/>
    </source>
</evidence>
<dbReference type="InterPro" id="IPR009091">
    <property type="entry name" value="RCC1/BLIP-II"/>
</dbReference>
<evidence type="ECO:0000256" key="3">
    <source>
        <dbReference type="SAM" id="Phobius"/>
    </source>
</evidence>
<feature type="transmembrane region" description="Helical" evidence="3">
    <location>
        <begin position="236"/>
        <end position="254"/>
    </location>
</feature>
<reference evidence="4" key="1">
    <citation type="submission" date="2022-10" db="EMBL/GenBank/DDBJ databases">
        <title>Tapping the CABI collections for fungal endophytes: first genome assemblies for Collariella, Neodidymelliopsis, Ascochyta clinopodiicola, Didymella pomorum, Didymosphaeria variabile, Neocosmospora piperis and Neocucurbitaria cava.</title>
        <authorList>
            <person name="Hill R."/>
        </authorList>
    </citation>
    <scope>NUCLEOTIDE SEQUENCE</scope>
    <source>
        <strain evidence="4">IMI 356815</strain>
    </source>
</reference>
<dbReference type="InterPro" id="IPR000408">
    <property type="entry name" value="Reg_chr_condens"/>
</dbReference>
<keyword evidence="3" id="KW-1133">Transmembrane helix</keyword>
<organism evidence="4 5">
    <name type="scientific">Didymosphaeria variabile</name>
    <dbReference type="NCBI Taxonomy" id="1932322"/>
    <lineage>
        <taxon>Eukaryota</taxon>
        <taxon>Fungi</taxon>
        <taxon>Dikarya</taxon>
        <taxon>Ascomycota</taxon>
        <taxon>Pezizomycotina</taxon>
        <taxon>Dothideomycetes</taxon>
        <taxon>Pleosporomycetidae</taxon>
        <taxon>Pleosporales</taxon>
        <taxon>Massarineae</taxon>
        <taxon>Didymosphaeriaceae</taxon>
        <taxon>Didymosphaeria</taxon>
    </lineage>
</organism>
<dbReference type="PANTHER" id="PTHR45982">
    <property type="entry name" value="REGULATOR OF CHROMOSOME CONDENSATION"/>
    <property type="match status" value="1"/>
</dbReference>
<evidence type="ECO:0000313" key="5">
    <source>
        <dbReference type="Proteomes" id="UP001140513"/>
    </source>
</evidence>
<evidence type="ECO:0000256" key="1">
    <source>
        <dbReference type="PROSITE-ProRule" id="PRU00235"/>
    </source>
</evidence>
<dbReference type="OrthoDB" id="5370059at2759"/>
<name>A0A9W8XRE7_9PLEO</name>
<feature type="repeat" description="RCC1" evidence="1">
    <location>
        <begin position="499"/>
        <end position="552"/>
    </location>
</feature>
<accession>A0A9W8XRE7</accession>
<feature type="compositionally biased region" description="Polar residues" evidence="2">
    <location>
        <begin position="1"/>
        <end position="38"/>
    </location>
</feature>
<dbReference type="PROSITE" id="PS50012">
    <property type="entry name" value="RCC1_3"/>
    <property type="match status" value="2"/>
</dbReference>
<dbReference type="RefSeq" id="XP_056073307.1">
    <property type="nucleotide sequence ID" value="XM_056212999.1"/>
</dbReference>
<dbReference type="GeneID" id="80907741"/>
<dbReference type="PANTHER" id="PTHR45982:SF1">
    <property type="entry name" value="REGULATOR OF CHROMOSOME CONDENSATION"/>
    <property type="match status" value="1"/>
</dbReference>
<dbReference type="Gene3D" id="2.130.10.30">
    <property type="entry name" value="Regulator of chromosome condensation 1/beta-lactamase-inhibitor protein II"/>
    <property type="match status" value="1"/>
</dbReference>
<feature type="region of interest" description="Disordered" evidence="2">
    <location>
        <begin position="1"/>
        <end position="58"/>
    </location>
</feature>
<dbReference type="SUPFAM" id="SSF50985">
    <property type="entry name" value="RCC1/BLIP-II"/>
    <property type="match status" value="1"/>
</dbReference>
<evidence type="ECO:0000256" key="2">
    <source>
        <dbReference type="SAM" id="MobiDB-lite"/>
    </source>
</evidence>
<dbReference type="EMBL" id="JAPEUX010000003">
    <property type="protein sequence ID" value="KAJ4356181.1"/>
    <property type="molecule type" value="Genomic_DNA"/>
</dbReference>
<dbReference type="InterPro" id="IPR051553">
    <property type="entry name" value="Ran_GTPase-activating"/>
</dbReference>